<dbReference type="Proteomes" id="UP000187283">
    <property type="component" value="Unassembled WGS sequence"/>
</dbReference>
<dbReference type="EMBL" id="LSSN01000002">
    <property type="protein sequence ID" value="OMJ26593.1"/>
    <property type="molecule type" value="Genomic_DNA"/>
</dbReference>
<dbReference type="AlphaFoldDB" id="A0A1R1YI91"/>
<name>A0A1R1YI91_9FUNG</name>
<evidence type="ECO:0000313" key="1">
    <source>
        <dbReference type="EMBL" id="OMJ26593.1"/>
    </source>
</evidence>
<keyword evidence="2" id="KW-1185">Reference proteome</keyword>
<protein>
    <submittedName>
        <fullName evidence="1">Uncharacterized protein</fullName>
    </submittedName>
</protein>
<organism evidence="1 2">
    <name type="scientific">Smittium culicis</name>
    <dbReference type="NCBI Taxonomy" id="133412"/>
    <lineage>
        <taxon>Eukaryota</taxon>
        <taxon>Fungi</taxon>
        <taxon>Fungi incertae sedis</taxon>
        <taxon>Zoopagomycota</taxon>
        <taxon>Kickxellomycotina</taxon>
        <taxon>Harpellomycetes</taxon>
        <taxon>Harpellales</taxon>
        <taxon>Legeriomycetaceae</taxon>
        <taxon>Smittium</taxon>
    </lineage>
</organism>
<comment type="caution">
    <text evidence="1">The sequence shown here is derived from an EMBL/GenBank/DDBJ whole genome shotgun (WGS) entry which is preliminary data.</text>
</comment>
<accession>A0A1R1YI91</accession>
<reference evidence="1 2" key="1">
    <citation type="submission" date="2017-01" db="EMBL/GenBank/DDBJ databases">
        <authorList>
            <person name="Mah S.A."/>
            <person name="Swanson W.J."/>
            <person name="Moy G.W."/>
            <person name="Vacquier V.D."/>
        </authorList>
    </citation>
    <scope>NUCLEOTIDE SEQUENCE [LARGE SCALE GENOMIC DNA]</scope>
    <source>
        <strain evidence="1 2">GSMNP</strain>
    </source>
</reference>
<evidence type="ECO:0000313" key="2">
    <source>
        <dbReference type="Proteomes" id="UP000187283"/>
    </source>
</evidence>
<sequence>MKNNGIELHDLLNFRSKKDNSIIEVAESNRSDGIGYFSNEKDNSNDQVGLTIIPVTEIVNGTSAGTNM</sequence>
<proteinExistence type="predicted"/>
<gene>
    <name evidence="1" type="ORF">AYI70_g20</name>
</gene>